<accession>A0AAD4Z9G4</accession>
<name>A0AAD4Z9G4_PRUDU</name>
<comment type="caution">
    <text evidence="1">The sequence shown here is derived from an EMBL/GenBank/DDBJ whole genome shotgun (WGS) entry which is preliminary data.</text>
</comment>
<proteinExistence type="predicted"/>
<protein>
    <submittedName>
        <fullName evidence="1">Uncharacterized protein</fullName>
    </submittedName>
</protein>
<gene>
    <name evidence="1" type="ORF">L3X38_017096</name>
</gene>
<sequence>MAKRADGRRTQLPLEEASKVVSRFDCIRAILRVRPNQTIRNIFTSNWKGKDLIDFIHRNQVLNVRKLPALMLPINYIRNHHGPNGGDVQLGGGTHGQIGGAMSLPTALQNCLPEFAI</sequence>
<reference evidence="1 2" key="1">
    <citation type="journal article" date="2022" name="G3 (Bethesda)">
        <title>Whole-genome sequence and methylome profiling of the almond [Prunus dulcis (Mill.) D.A. Webb] cultivar 'Nonpareil'.</title>
        <authorList>
            <person name="D'Amico-Willman K.M."/>
            <person name="Ouma W.Z."/>
            <person name="Meulia T."/>
            <person name="Sideli G.M."/>
            <person name="Gradziel T.M."/>
            <person name="Fresnedo-Ramirez J."/>
        </authorList>
    </citation>
    <scope>NUCLEOTIDE SEQUENCE [LARGE SCALE GENOMIC DNA]</scope>
    <source>
        <strain evidence="1">Clone GOH B32 T37-40</strain>
    </source>
</reference>
<evidence type="ECO:0000313" key="2">
    <source>
        <dbReference type="Proteomes" id="UP001054821"/>
    </source>
</evidence>
<dbReference type="Proteomes" id="UP001054821">
    <property type="component" value="Chromosome 3"/>
</dbReference>
<organism evidence="1 2">
    <name type="scientific">Prunus dulcis</name>
    <name type="common">Almond</name>
    <name type="synonym">Amygdalus dulcis</name>
    <dbReference type="NCBI Taxonomy" id="3755"/>
    <lineage>
        <taxon>Eukaryota</taxon>
        <taxon>Viridiplantae</taxon>
        <taxon>Streptophyta</taxon>
        <taxon>Embryophyta</taxon>
        <taxon>Tracheophyta</taxon>
        <taxon>Spermatophyta</taxon>
        <taxon>Magnoliopsida</taxon>
        <taxon>eudicotyledons</taxon>
        <taxon>Gunneridae</taxon>
        <taxon>Pentapetalae</taxon>
        <taxon>rosids</taxon>
        <taxon>fabids</taxon>
        <taxon>Rosales</taxon>
        <taxon>Rosaceae</taxon>
        <taxon>Amygdaloideae</taxon>
        <taxon>Amygdaleae</taxon>
        <taxon>Prunus</taxon>
    </lineage>
</organism>
<evidence type="ECO:0000313" key="1">
    <source>
        <dbReference type="EMBL" id="KAI5337825.1"/>
    </source>
</evidence>
<keyword evidence="2" id="KW-1185">Reference proteome</keyword>
<dbReference type="EMBL" id="JAJFAZ020000003">
    <property type="protein sequence ID" value="KAI5337825.1"/>
    <property type="molecule type" value="Genomic_DNA"/>
</dbReference>
<dbReference type="AlphaFoldDB" id="A0AAD4Z9G4"/>